<feature type="compositionally biased region" description="Basic and acidic residues" evidence="1">
    <location>
        <begin position="694"/>
        <end position="720"/>
    </location>
</feature>
<dbReference type="Proteomes" id="UP000695023">
    <property type="component" value="Unplaced"/>
</dbReference>
<feature type="region of interest" description="Disordered" evidence="1">
    <location>
        <begin position="32"/>
        <end position="263"/>
    </location>
</feature>
<dbReference type="GeneID" id="102198587"/>
<feature type="region of interest" description="Disordered" evidence="1">
    <location>
        <begin position="796"/>
        <end position="821"/>
    </location>
</feature>
<feature type="compositionally biased region" description="Basic and acidic residues" evidence="1">
    <location>
        <begin position="604"/>
        <end position="636"/>
    </location>
</feature>
<evidence type="ECO:0000313" key="2">
    <source>
        <dbReference type="Proteomes" id="UP000695023"/>
    </source>
</evidence>
<accession>A0A9Y3RYC8</accession>
<name>A0A9Y3RYC8_9CICH</name>
<feature type="compositionally biased region" description="Basic and acidic residues" evidence="1">
    <location>
        <begin position="522"/>
        <end position="583"/>
    </location>
</feature>
<feature type="region of interest" description="Disordered" evidence="1">
    <location>
        <begin position="1256"/>
        <end position="1280"/>
    </location>
</feature>
<feature type="region of interest" description="Disordered" evidence="1">
    <location>
        <begin position="876"/>
        <end position="898"/>
    </location>
</feature>
<organism evidence="2 3">
    <name type="scientific">Pundamilia nyererei</name>
    <dbReference type="NCBI Taxonomy" id="303518"/>
    <lineage>
        <taxon>Eukaryota</taxon>
        <taxon>Metazoa</taxon>
        <taxon>Chordata</taxon>
        <taxon>Craniata</taxon>
        <taxon>Vertebrata</taxon>
        <taxon>Euteleostomi</taxon>
        <taxon>Actinopterygii</taxon>
        <taxon>Neopterygii</taxon>
        <taxon>Teleostei</taxon>
        <taxon>Neoteleostei</taxon>
        <taxon>Acanthomorphata</taxon>
        <taxon>Ovalentaria</taxon>
        <taxon>Cichlomorphae</taxon>
        <taxon>Cichliformes</taxon>
        <taxon>Cichlidae</taxon>
        <taxon>African cichlids</taxon>
        <taxon>Pseudocrenilabrinae</taxon>
        <taxon>Haplochromini</taxon>
        <taxon>Pundamilia</taxon>
    </lineage>
</organism>
<evidence type="ECO:0000313" key="3">
    <source>
        <dbReference type="RefSeq" id="XP_005749363.1"/>
    </source>
</evidence>
<feature type="region of interest" description="Disordered" evidence="1">
    <location>
        <begin position="1636"/>
        <end position="1703"/>
    </location>
</feature>
<evidence type="ECO:0000256" key="1">
    <source>
        <dbReference type="SAM" id="MobiDB-lite"/>
    </source>
</evidence>
<feature type="region of interest" description="Disordered" evidence="1">
    <location>
        <begin position="1414"/>
        <end position="1541"/>
    </location>
</feature>
<feature type="compositionally biased region" description="Basic and acidic residues" evidence="1">
    <location>
        <begin position="1422"/>
        <end position="1451"/>
    </location>
</feature>
<feature type="compositionally biased region" description="Basic and acidic residues" evidence="1">
    <location>
        <begin position="876"/>
        <end position="889"/>
    </location>
</feature>
<feature type="region of interest" description="Disordered" evidence="1">
    <location>
        <begin position="1566"/>
        <end position="1607"/>
    </location>
</feature>
<sequence length="1703" mass="190277">MDPESPVSRMERTLWTVWYYITGAVNRFIRPQPADTVNNDPNTNQESAAEIKHPPSDSTEGDSSREGVEEEQLVATSSLLSSSRPVVEWELCTTEIDLGVDEENMQYKTQLRKVDESKEDGEGKREEQRDKTGNDHSNDSRAKEDERHTMEIEKMPTCAGLAGPGNDEHEHAASGPQNLSEVATRQETTEEETDAENATVRLGLPGDHPTKEEKIKETQVKGEKDQTHDKEKEDLEAEDTLRKEENDDKLRSEDERELKAEKTEVKACIAAGISPDDMDHMQKGKGEVKEHDAVLLDGHSGREELVKETRLKEENAKADHEKEEDSEAEATEVREEYNNMHCDDDNLVAENNAFKVCMTKSPKEEDYVHEGEGEVQKIDTVTPDHHPREDQIIKDTQINEEDDTLHHEEEQDLEADPEINVYRSIKDISPEDQAHTYEGEAEVQKNDAVTLDDHLKEDKITEETQLEEEDDKIQHEDEQDLEAEDTEVPEEDEKTDYEDEQQLGAEGTEVQLCITTDISPVLDDHKQETEAELQKTDTATLDEHPREDESKETQLEEDHPIEDEMFKEDNLKEEDEKTDHSDLEAEDTEIKVCISTSLSLNDYDNDHLQETESEVQKNDTATLDEHPREDESKETQLEEEDDKLQHEDEQDLEPESVEEAEDNDKTDTEVKVCIGTDVSPEEEAEVQKNDVMTLEDHPMTDNIKETELKEEDDKMQHEDDQGLESEACDIMLQLDSQNVIKSEEKTSQAENQLSAFGDQPDTSVVMLTVITKSYAMTHSSENDEGEKEKWVETERHAVNETTEVPNLDENIGTEAEDTEGENLLTEYDLSGKEAALKTASQLHTAGFTDEYEKDMRVPGVQTKTRQAGGTVTDISEERLIDQDQEKEESVSSESYTGEFYNEIIDSSTSVTVKPKGETTQETDEEFKNTLPGISEGQCAVLQELNTPTCEEIQEGVSKYNNELRRADENTTQRFLEAGDCEEILATQLPEEVESGDQESLENSDCRTGADHLLLKESMEDKQESKEETETSFGLFVEEHEGTPDLELEAESKLVEGVIQESGLDKEEGKLLTSSMKTEVTGTHVGLVDETERRSEGLHDGGRGSTGGETREAVAAAEVVGFVIQESVAAIKLDQSISRPLSLQEDTSEHGFVRPLAETEPISVDDTSVEMQDKAIEKEGRGCEDEEEEAENGIQTLNEMDLQITKETAGELITERGDKEIPLNAELEISQHSETQEINNQSPHRALEISETQIIVAETADEPRPVDLPVTSSEEKGGSVSGHQDVIDEEILDLWIEAVMSEDTDEIRQEEPKPGQLLDAKTDTLNEGEISTENEKVSLAEAICRESEAVSDTEMSSSTVESGFLDQILSESCIQSSETQLLKSTSTDSLQGIHELVASVSTDIFGVIAQPQTQDLLTEESAETEKESVADIEAQSHLKQESQEKAEERAETLETESGSQKAYEDVEEADVTTMTTQSSPSHDKKVEAEEEHLEVTASDSSDELKPAESEESESDSQSEPEKDTLNRPQPAHSSLFPVLNEAQVAEEPTIEYENKVDGPVLDFAVQRSRIAVKNPRVRPPKNPRSLLHMPSEEPTPTPTPSSRLPVKLPGGVPLGGIGIGIKLPGLGAGFPVLKKTQRAVRDENTQETVSQEPETKPEEKNDAPPQEEEEAPKKPKWMPPKHPGGFGNPLMAELKTKLKKTPKE</sequence>
<feature type="compositionally biased region" description="Basic and acidic residues" evidence="1">
    <location>
        <begin position="112"/>
        <end position="154"/>
    </location>
</feature>
<feature type="compositionally biased region" description="Polar residues" evidence="1">
    <location>
        <begin position="35"/>
        <end position="47"/>
    </location>
</feature>
<dbReference type="RefSeq" id="XP_005749363.1">
    <property type="nucleotide sequence ID" value="XM_005749306.1"/>
</dbReference>
<feature type="compositionally biased region" description="Basic and acidic residues" evidence="1">
    <location>
        <begin position="293"/>
        <end position="323"/>
    </location>
</feature>
<protein>
    <submittedName>
        <fullName evidence="3">Myosin heavy chain, cardiac muscle isoform</fullName>
    </submittedName>
</protein>
<feature type="compositionally biased region" description="Acidic residues" evidence="1">
    <location>
        <begin position="464"/>
        <end position="501"/>
    </location>
</feature>
<feature type="compositionally biased region" description="Basic and acidic residues" evidence="1">
    <location>
        <begin position="208"/>
        <end position="263"/>
    </location>
</feature>
<feature type="compositionally biased region" description="Acidic residues" evidence="1">
    <location>
        <begin position="1508"/>
        <end position="1517"/>
    </location>
</feature>
<feature type="region of interest" description="Disordered" evidence="1">
    <location>
        <begin position="365"/>
        <end position="722"/>
    </location>
</feature>
<keyword evidence="2" id="KW-1185">Reference proteome</keyword>
<reference evidence="3" key="1">
    <citation type="submission" date="2025-08" db="UniProtKB">
        <authorList>
            <consortium name="RefSeq"/>
        </authorList>
    </citation>
    <scope>IDENTIFICATION</scope>
</reference>
<feature type="compositionally biased region" description="Acidic residues" evidence="1">
    <location>
        <begin position="637"/>
        <end position="662"/>
    </location>
</feature>
<feature type="compositionally biased region" description="Basic and acidic residues" evidence="1">
    <location>
        <begin position="365"/>
        <end position="393"/>
    </location>
</feature>
<gene>
    <name evidence="3" type="primary">LOC102198587</name>
</gene>
<feature type="compositionally biased region" description="Basic and acidic residues" evidence="1">
    <location>
        <begin position="424"/>
        <end position="462"/>
    </location>
</feature>
<proteinExistence type="predicted"/>
<feature type="compositionally biased region" description="Polar residues" evidence="1">
    <location>
        <begin position="74"/>
        <end position="84"/>
    </location>
</feature>
<feature type="compositionally biased region" description="Basic and acidic residues" evidence="1">
    <location>
        <begin position="1652"/>
        <end position="1661"/>
    </location>
</feature>
<feature type="region of interest" description="Disordered" evidence="1">
    <location>
        <begin position="293"/>
        <end position="332"/>
    </location>
</feature>